<accession>A0ACC7P2M0</accession>
<name>A0ACC7P2M0_9BACL</name>
<gene>
    <name evidence="1" type="ORF">ACI1P1_19490</name>
</gene>
<organism evidence="1 2">
    <name type="scientific">Paenibacillus mesotrionivorans</name>
    <dbReference type="NCBI Taxonomy" id="3160968"/>
    <lineage>
        <taxon>Bacteria</taxon>
        <taxon>Bacillati</taxon>
        <taxon>Bacillota</taxon>
        <taxon>Bacilli</taxon>
        <taxon>Bacillales</taxon>
        <taxon>Paenibacillaceae</taxon>
        <taxon>Paenibacillus</taxon>
    </lineage>
</organism>
<sequence length="337" mass="35709">MPKARYVALTATAILLAAAALSACSEDQAAPGTTSAASVAPSAPVASASPAASASIAATASPVPTPTAAPSASPSAEAASPSPSAAVTQAPSPSAAAKPAVSAPAVKPGKDTKAYSWYYMKKKDHQVPGFPGEVKDLSPNKKAVWVGTGKTVYLTFDTGGPMGESDKLLQILKDNDVKVTFFLVGYNVKAYPDFAKKVVEEGHTIGNHTMTHKDMTEISEEAAMKEIDDFAALIKETTGKPVAQVFRFPYGKYSMRLLDLVSEKGYTSVFWSTAMRDWEPRAGGAEEPYNDIMNGLHEGNIILMHQGSEENIEALDRIIKDVKKEGYSFGTLDELMQ</sequence>
<reference evidence="1" key="1">
    <citation type="submission" date="2024-12" db="EMBL/GenBank/DDBJ databases">
        <authorList>
            <person name="Wu N."/>
        </authorList>
    </citation>
    <scope>NUCLEOTIDE SEQUENCE</scope>
    <source>
        <strain evidence="1">P15</strain>
    </source>
</reference>
<keyword evidence="2" id="KW-1185">Reference proteome</keyword>
<evidence type="ECO:0000313" key="2">
    <source>
        <dbReference type="Proteomes" id="UP001631969"/>
    </source>
</evidence>
<evidence type="ECO:0000313" key="1">
    <source>
        <dbReference type="EMBL" id="MFM9330489.1"/>
    </source>
</evidence>
<comment type="caution">
    <text evidence="1">The sequence shown here is derived from an EMBL/GenBank/DDBJ whole genome shotgun (WGS) entry which is preliminary data.</text>
</comment>
<protein>
    <submittedName>
        <fullName evidence="1">Polysaccharide deacetylase family protein</fullName>
    </submittedName>
</protein>
<dbReference type="EMBL" id="JBJURJ010000013">
    <property type="protein sequence ID" value="MFM9330489.1"/>
    <property type="molecule type" value="Genomic_DNA"/>
</dbReference>
<dbReference type="Proteomes" id="UP001631969">
    <property type="component" value="Unassembled WGS sequence"/>
</dbReference>
<proteinExistence type="predicted"/>